<dbReference type="RefSeq" id="WP_073629757.1">
    <property type="nucleotide sequence ID" value="NZ_FRXO01000005.1"/>
</dbReference>
<dbReference type="Proteomes" id="UP000186406">
    <property type="component" value="Unassembled WGS sequence"/>
</dbReference>
<evidence type="ECO:0000256" key="1">
    <source>
        <dbReference type="SAM" id="SignalP"/>
    </source>
</evidence>
<keyword evidence="3" id="KW-1185">Reference proteome</keyword>
<feature type="signal peptide" evidence="1">
    <location>
        <begin position="1"/>
        <end position="44"/>
    </location>
</feature>
<evidence type="ECO:0000313" key="2">
    <source>
        <dbReference type="EMBL" id="SHO66198.1"/>
    </source>
</evidence>
<protein>
    <submittedName>
        <fullName evidence="2">Uncharacterized protein</fullName>
    </submittedName>
</protein>
<organism evidence="2 3">
    <name type="scientific">Pseudoxanthobacter soli DSM 19599</name>
    <dbReference type="NCBI Taxonomy" id="1123029"/>
    <lineage>
        <taxon>Bacteria</taxon>
        <taxon>Pseudomonadati</taxon>
        <taxon>Pseudomonadota</taxon>
        <taxon>Alphaproteobacteria</taxon>
        <taxon>Hyphomicrobiales</taxon>
        <taxon>Segnochrobactraceae</taxon>
        <taxon>Pseudoxanthobacter</taxon>
    </lineage>
</organism>
<gene>
    <name evidence="2" type="ORF">SAMN02745172_02853</name>
</gene>
<feature type="chain" id="PRO_5012681074" evidence="1">
    <location>
        <begin position="45"/>
        <end position="131"/>
    </location>
</feature>
<reference evidence="2 3" key="1">
    <citation type="submission" date="2016-12" db="EMBL/GenBank/DDBJ databases">
        <authorList>
            <person name="Song W.-J."/>
            <person name="Kurnit D.M."/>
        </authorList>
    </citation>
    <scope>NUCLEOTIDE SEQUENCE [LARGE SCALE GENOMIC DNA]</scope>
    <source>
        <strain evidence="2 3">DSM 19599</strain>
    </source>
</reference>
<dbReference type="AlphaFoldDB" id="A0A1M7ZMR5"/>
<keyword evidence="1" id="KW-0732">Signal</keyword>
<evidence type="ECO:0000313" key="3">
    <source>
        <dbReference type="Proteomes" id="UP000186406"/>
    </source>
</evidence>
<sequence length="131" mass="14332">MARAVTKTEAVSHPAMAGGRQRRRGAAALAIAASVLFAAGPALAAASPPPPIKPRPLPMQCALAAATFGPSNLWFGRYAGNRETIWGYTQTTSQWGCFLREIDCRNWLYWLNSDWPDWTYVSVCTKGYTPQ</sequence>
<accession>A0A1M7ZMR5</accession>
<proteinExistence type="predicted"/>
<dbReference type="OrthoDB" id="8450151at2"/>
<dbReference type="STRING" id="1123029.SAMN02745172_02853"/>
<dbReference type="EMBL" id="FRXO01000005">
    <property type="protein sequence ID" value="SHO66198.1"/>
    <property type="molecule type" value="Genomic_DNA"/>
</dbReference>
<name>A0A1M7ZMR5_9HYPH</name>